<evidence type="ECO:0000256" key="4">
    <source>
        <dbReference type="ARBA" id="ARBA00022729"/>
    </source>
</evidence>
<protein>
    <recommendedName>
        <fullName evidence="8">Carboxylic ester hydrolase</fullName>
        <ecNumber evidence="8">3.1.1.-</ecNumber>
    </recommendedName>
</protein>
<keyword evidence="3" id="KW-0479">Metal-binding</keyword>
<keyword evidence="7" id="KW-1015">Disulfide bond</keyword>
<evidence type="ECO:0000313" key="10">
    <source>
        <dbReference type="Proteomes" id="UP000182658"/>
    </source>
</evidence>
<dbReference type="Pfam" id="PF07519">
    <property type="entry name" value="Tannase"/>
    <property type="match status" value="1"/>
</dbReference>
<keyword evidence="6" id="KW-0106">Calcium</keyword>
<evidence type="ECO:0000256" key="5">
    <source>
        <dbReference type="ARBA" id="ARBA00022801"/>
    </source>
</evidence>
<evidence type="ECO:0000256" key="3">
    <source>
        <dbReference type="ARBA" id="ARBA00022723"/>
    </source>
</evidence>
<evidence type="ECO:0000313" key="9">
    <source>
        <dbReference type="EMBL" id="OIW34277.1"/>
    </source>
</evidence>
<dbReference type="PANTHER" id="PTHR33938:SF2">
    <property type="entry name" value="CARBOXYLIC ESTER HYDROLASE"/>
    <property type="match status" value="1"/>
</dbReference>
<keyword evidence="5 8" id="KW-0378">Hydrolase</keyword>
<dbReference type="InterPro" id="IPR029058">
    <property type="entry name" value="AB_hydrolase_fold"/>
</dbReference>
<dbReference type="EC" id="3.1.1.-" evidence="8"/>
<evidence type="ECO:0000256" key="7">
    <source>
        <dbReference type="ARBA" id="ARBA00023157"/>
    </source>
</evidence>
<dbReference type="InParanoid" id="A0A1J7J4A1"/>
<name>A0A1J7J4A1_9PEZI</name>
<sequence>MAPGPHYGFATVSTDLGHNSTTADLAWALNNPEAKTDWGWRALHGSVQLGKQITQAYYKKTIKHSYYNGCSTGGRQGLKELQISPDSFDGLLIGAPSYYVSHLNNYATRIGLYNLPVDDPKHIDYTLFPFIGDEVVRQCDKVDGLVDGIVSSPELCTFDFSKITCGTSTNTTWCLTPAQVQTAKNIYSDYRSADGKLIAPGLLLSSEDQWWILLAGTEPSPFGVGYQRYFLLDDPNWDWRTYNDSLVTLAEKTDPGQATAIDYDISAFKKRGGKVILYHGLADGLVPTKGSGWYYNNTISAFGGLSKTKDFFRYFQIPGMQHCWGTTVDAPWNIAGAFQPGVMGTGYWSVPGFQDAKHDAMLALQDWVEKGKAVDELVATTWKSSQDPSSGVLKQRPVCPWPEKAVYKGRGDVDSADSWSCR</sequence>
<keyword evidence="10" id="KW-1185">Reference proteome</keyword>
<dbReference type="GO" id="GO:0046872">
    <property type="term" value="F:metal ion binding"/>
    <property type="evidence" value="ECO:0007669"/>
    <property type="project" value="UniProtKB-KW"/>
</dbReference>
<dbReference type="EMBL" id="KV875093">
    <property type="protein sequence ID" value="OIW34277.1"/>
    <property type="molecule type" value="Genomic_DNA"/>
</dbReference>
<dbReference type="PANTHER" id="PTHR33938">
    <property type="entry name" value="FERULOYL ESTERASE B-RELATED"/>
    <property type="match status" value="1"/>
</dbReference>
<reference evidence="9 10" key="1">
    <citation type="submission" date="2016-10" db="EMBL/GenBank/DDBJ databases">
        <title>Draft genome sequence of Coniochaeta ligniaria NRRL30616, a lignocellulolytic fungus for bioabatement of inhibitors in plant biomass hydrolysates.</title>
        <authorList>
            <consortium name="DOE Joint Genome Institute"/>
            <person name="Jimenez D.J."/>
            <person name="Hector R.E."/>
            <person name="Riley R."/>
            <person name="Sun H."/>
            <person name="Grigoriev I.V."/>
            <person name="Van Elsas J.D."/>
            <person name="Nichols N.N."/>
        </authorList>
    </citation>
    <scope>NUCLEOTIDE SEQUENCE [LARGE SCALE GENOMIC DNA]</scope>
    <source>
        <strain evidence="9 10">NRRL 30616</strain>
    </source>
</reference>
<gene>
    <name evidence="9" type="ORF">CONLIGDRAFT_633</name>
</gene>
<evidence type="ECO:0000256" key="2">
    <source>
        <dbReference type="ARBA" id="ARBA00022487"/>
    </source>
</evidence>
<keyword evidence="2" id="KW-0719">Serine esterase</keyword>
<keyword evidence="4" id="KW-0732">Signal</keyword>
<evidence type="ECO:0000256" key="1">
    <source>
        <dbReference type="ARBA" id="ARBA00006249"/>
    </source>
</evidence>
<evidence type="ECO:0000256" key="6">
    <source>
        <dbReference type="ARBA" id="ARBA00022837"/>
    </source>
</evidence>
<accession>A0A1J7J4A1</accession>
<dbReference type="InterPro" id="IPR011118">
    <property type="entry name" value="Tannase/feruloyl_esterase"/>
</dbReference>
<dbReference type="AlphaFoldDB" id="A0A1J7J4A1"/>
<dbReference type="SUPFAM" id="SSF53474">
    <property type="entry name" value="alpha/beta-Hydrolases"/>
    <property type="match status" value="1"/>
</dbReference>
<dbReference type="GO" id="GO:0030600">
    <property type="term" value="F:feruloyl esterase activity"/>
    <property type="evidence" value="ECO:0007669"/>
    <property type="project" value="UniProtKB-ARBA"/>
</dbReference>
<dbReference type="OrthoDB" id="3039123at2759"/>
<organism evidence="9 10">
    <name type="scientific">Coniochaeta ligniaria NRRL 30616</name>
    <dbReference type="NCBI Taxonomy" id="1408157"/>
    <lineage>
        <taxon>Eukaryota</taxon>
        <taxon>Fungi</taxon>
        <taxon>Dikarya</taxon>
        <taxon>Ascomycota</taxon>
        <taxon>Pezizomycotina</taxon>
        <taxon>Sordariomycetes</taxon>
        <taxon>Sordariomycetidae</taxon>
        <taxon>Coniochaetales</taxon>
        <taxon>Coniochaetaceae</taxon>
        <taxon>Coniochaeta</taxon>
    </lineage>
</organism>
<proteinExistence type="inferred from homology"/>
<evidence type="ECO:0000256" key="8">
    <source>
        <dbReference type="RuleBase" id="RU361238"/>
    </source>
</evidence>
<comment type="similarity">
    <text evidence="1 8">Belongs to the tannase family.</text>
</comment>
<dbReference type="Proteomes" id="UP000182658">
    <property type="component" value="Unassembled WGS sequence"/>
</dbReference>